<comment type="caution">
    <text evidence="2">The sequence shown here is derived from an EMBL/GenBank/DDBJ whole genome shotgun (WGS) entry which is preliminary data.</text>
</comment>
<proteinExistence type="predicted"/>
<name>A0A846RU78_9MICO</name>
<evidence type="ECO:0000256" key="1">
    <source>
        <dbReference type="SAM" id="Phobius"/>
    </source>
</evidence>
<keyword evidence="1" id="KW-1133">Transmembrane helix</keyword>
<protein>
    <submittedName>
        <fullName evidence="2">Uncharacterized protein</fullName>
    </submittedName>
</protein>
<sequence>MVEPVVGDALAAGAALVVGVVGTVGAVGVALVVGAVGVALVVGAVGAVDVTARLTVGPLAVDIGFVASH</sequence>
<dbReference type="Proteomes" id="UP000576792">
    <property type="component" value="Unassembled WGS sequence"/>
</dbReference>
<accession>A0A846RU78</accession>
<feature type="transmembrane region" description="Helical" evidence="1">
    <location>
        <begin position="12"/>
        <end position="45"/>
    </location>
</feature>
<reference evidence="2 3" key="1">
    <citation type="submission" date="2020-03" db="EMBL/GenBank/DDBJ databases">
        <title>Sequencing the genomes of 1000 actinobacteria strains.</title>
        <authorList>
            <person name="Klenk H.-P."/>
        </authorList>
    </citation>
    <scope>NUCLEOTIDE SEQUENCE [LARGE SCALE GENOMIC DNA]</scope>
    <source>
        <strain evidence="2 3">DSM 18964</strain>
    </source>
</reference>
<gene>
    <name evidence="2" type="ORF">BKA07_000561</name>
</gene>
<dbReference type="EMBL" id="JAATJN010000001">
    <property type="protein sequence ID" value="NJC55526.1"/>
    <property type="molecule type" value="Genomic_DNA"/>
</dbReference>
<keyword evidence="1" id="KW-0472">Membrane</keyword>
<evidence type="ECO:0000313" key="3">
    <source>
        <dbReference type="Proteomes" id="UP000576792"/>
    </source>
</evidence>
<evidence type="ECO:0000313" key="2">
    <source>
        <dbReference type="EMBL" id="NJC55526.1"/>
    </source>
</evidence>
<keyword evidence="3" id="KW-1185">Reference proteome</keyword>
<dbReference type="AlphaFoldDB" id="A0A846RU78"/>
<keyword evidence="1" id="KW-0812">Transmembrane</keyword>
<organism evidence="2 3">
    <name type="scientific">Brevibacterium marinum</name>
    <dbReference type="NCBI Taxonomy" id="418643"/>
    <lineage>
        <taxon>Bacteria</taxon>
        <taxon>Bacillati</taxon>
        <taxon>Actinomycetota</taxon>
        <taxon>Actinomycetes</taxon>
        <taxon>Micrococcales</taxon>
        <taxon>Brevibacteriaceae</taxon>
        <taxon>Brevibacterium</taxon>
    </lineage>
</organism>